<dbReference type="EMBL" id="WCRY01000015">
    <property type="protein sequence ID" value="KAB4480152.1"/>
    <property type="molecule type" value="Genomic_DNA"/>
</dbReference>
<dbReference type="Proteomes" id="UP000436858">
    <property type="component" value="Unassembled WGS sequence"/>
</dbReference>
<organism evidence="1 2">
    <name type="scientific">Bacteroides thetaiotaomicron</name>
    <dbReference type="NCBI Taxonomy" id="818"/>
    <lineage>
        <taxon>Bacteria</taxon>
        <taxon>Pseudomonadati</taxon>
        <taxon>Bacteroidota</taxon>
        <taxon>Bacteroidia</taxon>
        <taxon>Bacteroidales</taxon>
        <taxon>Bacteroidaceae</taxon>
        <taxon>Bacteroides</taxon>
    </lineage>
</organism>
<name>A0A6I0SMF7_BACT4</name>
<evidence type="ECO:0000313" key="1">
    <source>
        <dbReference type="EMBL" id="KAB4480152.1"/>
    </source>
</evidence>
<accession>A0A6I0SMF7</accession>
<dbReference type="AlphaFoldDB" id="A0A6I0SMF7"/>
<comment type="caution">
    <text evidence="1">The sequence shown here is derived from an EMBL/GenBank/DDBJ whole genome shotgun (WGS) entry which is preliminary data.</text>
</comment>
<evidence type="ECO:0000313" key="2">
    <source>
        <dbReference type="Proteomes" id="UP000436858"/>
    </source>
</evidence>
<protein>
    <submittedName>
        <fullName evidence="1">Uncharacterized protein</fullName>
    </submittedName>
</protein>
<proteinExistence type="predicted"/>
<reference evidence="1 2" key="1">
    <citation type="journal article" date="2019" name="Nat. Med.">
        <title>A library of human gut bacterial isolates paired with longitudinal multiomics data enables mechanistic microbiome research.</title>
        <authorList>
            <person name="Poyet M."/>
            <person name="Groussin M."/>
            <person name="Gibbons S.M."/>
            <person name="Avila-Pacheco J."/>
            <person name="Jiang X."/>
            <person name="Kearney S.M."/>
            <person name="Perrotta A.R."/>
            <person name="Berdy B."/>
            <person name="Zhao S."/>
            <person name="Lieberman T.D."/>
            <person name="Swanson P.K."/>
            <person name="Smith M."/>
            <person name="Roesemann S."/>
            <person name="Alexander J.E."/>
            <person name="Rich S.A."/>
            <person name="Livny J."/>
            <person name="Vlamakis H."/>
            <person name="Clish C."/>
            <person name="Bullock K."/>
            <person name="Deik A."/>
            <person name="Scott J."/>
            <person name="Pierce K.A."/>
            <person name="Xavier R.J."/>
            <person name="Alm E.J."/>
        </authorList>
    </citation>
    <scope>NUCLEOTIDE SEQUENCE [LARGE SCALE GENOMIC DNA]</scope>
    <source>
        <strain evidence="1 2">BIOML-A162</strain>
    </source>
</reference>
<sequence length="200" mass="24379">MYFRANLKYPTVNELWDYCWKITNEVNDNTFLSFDDFDKAAYKNVSGREELLQHLSLYKKEISFQFKKGAMFVLWKNKKWFKIEFDLGEMIADNGYKFVYFYDMQGNYSLDFDYEEDFQKIRKEVRDKCVPDTTLWSEFHTCLLRFDRIKGYQLYYPSKNKIKENIYLKELGCALDNFLLNRNLQMIQFVTNLPQSYLYK</sequence>
<gene>
    <name evidence="1" type="ORF">GAN91_15870</name>
</gene>